<evidence type="ECO:0000256" key="1">
    <source>
        <dbReference type="SAM" id="MobiDB-lite"/>
    </source>
</evidence>
<dbReference type="InterPro" id="IPR036397">
    <property type="entry name" value="RNaseH_sf"/>
</dbReference>
<sequence length="666" mass="75776">MTTSAPMNTRKRKNLTPSERAEVIAFLLKVSIELEPPIGAIAAFSTKYESSDDQIARLKGKSGRKTRLTEEFRHDLSHAIELTPFEERTDIRTLASSLGIAKSSLHDYFLAGAFRRHTTRLKPLLSDQHRADRLKFAYGFVHRGPRNTRVFDSFMNYVHLDEKWFYLKKENQGFYLGTHEEPPHLTVKNKNYIVKVMFLVAVARPRWDSKRHRIWDGKIGLWPFVVYEPAERSSKNRPAGTLELKTYNVDKDVYRQALCRMVIPSVKAVWPSGKRVFLQHDNAKPHVAADDPEVVAACSDGGWDMSIKPPPANSPDFNVNDLGFFTSIQSLQHKKKARTIEDLVNNVEEAYSQLEYSTIDKVFVTLQSVLQASMNVDGCNKYQLPHLSKEQLRMNNGLLPPSLTCNDNIYDKATILLSSIEQDKESTPVFEIIKTTRKSKKPRLSQHEKGRIEELREGGLSTRVVAQKTGRCTHTVRRITAPAQPRADPARPGSPPALSDRDTRRLVRAASRGDSSAAQLKADLNFPVSVRTIQPTLAKVDRLVYTKMVNTLPLTLKDYGMDFIYQQDNASIHVSKRTMEFYSEQEIQVLNWSSKSPDLNPIKNLWSILSRRVYANGRQFDSVQDLKVALFDAWDNIPQALLVSLVESMPRRCVEVLAKNGNKTHY</sequence>
<reference evidence="3 4" key="2">
    <citation type="submission" date="2013-11" db="EMBL/GenBank/DDBJ databases">
        <title>The Genome Sequence of Phytophthora parasitica INRA-310.</title>
        <authorList>
            <consortium name="The Broad Institute Genomics Platform"/>
            <person name="Russ C."/>
            <person name="Tyler B."/>
            <person name="Panabieres F."/>
            <person name="Shan W."/>
            <person name="Tripathy S."/>
            <person name="Grunwald N."/>
            <person name="Machado M."/>
            <person name="Johnson C.S."/>
            <person name="Arredondo F."/>
            <person name="Hong C."/>
            <person name="Coffey M."/>
            <person name="Young S.K."/>
            <person name="Zeng Q."/>
            <person name="Gargeya S."/>
            <person name="Fitzgerald M."/>
            <person name="Abouelleil A."/>
            <person name="Alvarado L."/>
            <person name="Chapman S.B."/>
            <person name="Gainer-Dewar J."/>
            <person name="Goldberg J."/>
            <person name="Griggs A."/>
            <person name="Gujja S."/>
            <person name="Hansen M."/>
            <person name="Howarth C."/>
            <person name="Imamovic A."/>
            <person name="Ireland A."/>
            <person name="Larimer J."/>
            <person name="McCowan C."/>
            <person name="Murphy C."/>
            <person name="Pearson M."/>
            <person name="Poon T.W."/>
            <person name="Priest M."/>
            <person name="Roberts A."/>
            <person name="Saif S."/>
            <person name="Shea T."/>
            <person name="Sykes S."/>
            <person name="Wortman J."/>
            <person name="Nusbaum C."/>
            <person name="Birren B."/>
        </authorList>
    </citation>
    <scope>NUCLEOTIDE SEQUENCE [LARGE SCALE GENOMIC DNA]</scope>
    <source>
        <strain evidence="3 4">INRA-310</strain>
    </source>
</reference>
<dbReference type="GO" id="GO:0003676">
    <property type="term" value="F:nucleic acid binding"/>
    <property type="evidence" value="ECO:0007669"/>
    <property type="project" value="InterPro"/>
</dbReference>
<dbReference type="VEuPathDB" id="FungiDB:PPTG_01903"/>
<accession>W2R9B9</accession>
<protein>
    <recommendedName>
        <fullName evidence="2">Tc1-like transposase DDE domain-containing protein</fullName>
    </recommendedName>
</protein>
<dbReference type="AlphaFoldDB" id="W2R9B9"/>
<evidence type="ECO:0000313" key="4">
    <source>
        <dbReference type="Proteomes" id="UP000018817"/>
    </source>
</evidence>
<dbReference type="OrthoDB" id="124787at2759"/>
<dbReference type="InterPro" id="IPR038717">
    <property type="entry name" value="Tc1-like_DDE_dom"/>
</dbReference>
<dbReference type="GeneID" id="20172168"/>
<dbReference type="Gene3D" id="3.30.420.10">
    <property type="entry name" value="Ribonuclease H-like superfamily/Ribonuclease H"/>
    <property type="match status" value="2"/>
</dbReference>
<dbReference type="Pfam" id="PF13358">
    <property type="entry name" value="DDE_3"/>
    <property type="match status" value="1"/>
</dbReference>
<proteinExistence type="predicted"/>
<feature type="region of interest" description="Disordered" evidence="1">
    <location>
        <begin position="476"/>
        <end position="504"/>
    </location>
</feature>
<feature type="compositionally biased region" description="Low complexity" evidence="1">
    <location>
        <begin position="481"/>
        <end position="491"/>
    </location>
</feature>
<gene>
    <name evidence="3" type="ORF">PPTG_01903</name>
</gene>
<organism evidence="3 4">
    <name type="scientific">Phytophthora nicotianae (strain INRA-310)</name>
    <name type="common">Phytophthora parasitica</name>
    <dbReference type="NCBI Taxonomy" id="761204"/>
    <lineage>
        <taxon>Eukaryota</taxon>
        <taxon>Sar</taxon>
        <taxon>Stramenopiles</taxon>
        <taxon>Oomycota</taxon>
        <taxon>Peronosporomycetes</taxon>
        <taxon>Peronosporales</taxon>
        <taxon>Peronosporaceae</taxon>
        <taxon>Phytophthora</taxon>
    </lineage>
</organism>
<dbReference type="PANTHER" id="PTHR47169:SF2">
    <property type="entry name" value="OS01G0541250 PROTEIN"/>
    <property type="match status" value="1"/>
</dbReference>
<dbReference type="PANTHER" id="PTHR47169">
    <property type="entry name" value="OS01G0541250 PROTEIN"/>
    <property type="match status" value="1"/>
</dbReference>
<dbReference type="RefSeq" id="XP_008893543.1">
    <property type="nucleotide sequence ID" value="XM_008895295.1"/>
</dbReference>
<evidence type="ECO:0000259" key="2">
    <source>
        <dbReference type="Pfam" id="PF13358"/>
    </source>
</evidence>
<dbReference type="EMBL" id="KI669563">
    <property type="protein sequence ID" value="ETN21811.1"/>
    <property type="molecule type" value="Genomic_DNA"/>
</dbReference>
<dbReference type="Proteomes" id="UP000018817">
    <property type="component" value="Unassembled WGS sequence"/>
</dbReference>
<evidence type="ECO:0000313" key="3">
    <source>
        <dbReference type="EMBL" id="ETN21811.1"/>
    </source>
</evidence>
<reference evidence="4" key="1">
    <citation type="submission" date="2011-12" db="EMBL/GenBank/DDBJ databases">
        <authorList>
            <consortium name="The Broad Institute Genome Sequencing Platform"/>
            <person name="Russ C."/>
            <person name="Tyler B."/>
            <person name="Panabieres F."/>
            <person name="Shan W."/>
            <person name="Tripathy S."/>
            <person name="Grunwald N."/>
            <person name="Machado M."/>
            <person name="Young S.K."/>
            <person name="Zeng Q."/>
            <person name="Gargeya S."/>
            <person name="Fitzgerald M."/>
            <person name="Haas B."/>
            <person name="Abouelleil A."/>
            <person name="Alvarado L."/>
            <person name="Arachchi H.M."/>
            <person name="Berlin A."/>
            <person name="Chapman S.B."/>
            <person name="Gearin G."/>
            <person name="Goldberg J."/>
            <person name="Griggs A."/>
            <person name="Gujja S."/>
            <person name="Hansen M."/>
            <person name="Heiman D."/>
            <person name="Howarth C."/>
            <person name="Larimer J."/>
            <person name="Lui A."/>
            <person name="MacDonald P.J.P."/>
            <person name="McCowen C."/>
            <person name="Montmayeur A."/>
            <person name="Murphy C."/>
            <person name="Neiman D."/>
            <person name="Pearson M."/>
            <person name="Priest M."/>
            <person name="Roberts A."/>
            <person name="Saif S."/>
            <person name="Shea T."/>
            <person name="Sisk P."/>
            <person name="Stolte C."/>
            <person name="Sykes S."/>
            <person name="Wortman J."/>
            <person name="Nusbaum C."/>
            <person name="Birren B."/>
        </authorList>
    </citation>
    <scope>NUCLEOTIDE SEQUENCE [LARGE SCALE GENOMIC DNA]</scope>
    <source>
        <strain evidence="4">INRA-310</strain>
    </source>
</reference>
<feature type="domain" description="Tc1-like transposase DDE" evidence="2">
    <location>
        <begin position="568"/>
        <end position="627"/>
    </location>
</feature>
<feature type="region of interest" description="Disordered" evidence="1">
    <location>
        <begin position="437"/>
        <end position="456"/>
    </location>
</feature>
<feature type="compositionally biased region" description="Basic and acidic residues" evidence="1">
    <location>
        <begin position="445"/>
        <end position="456"/>
    </location>
</feature>
<name>W2R9B9_PHYN3</name>